<gene>
    <name evidence="7" type="ORF">PHYPA_027476</name>
</gene>
<dbReference type="Gramene" id="Pp3c23_220V3.1">
    <property type="protein sequence ID" value="Pp3c23_220V3.1"/>
    <property type="gene ID" value="Pp3c23_220"/>
</dbReference>
<keyword evidence="2" id="KW-0863">Zinc-finger</keyword>
<sequence length="167" mass="18135">MRGKSHDWTEGPFAHPGEKVRRCNPQQYDYSRTTCRDFQKKELSERRSMQGWAELPSSSVIFCAYVGAAVVDAYGDTGSDDKRSEHRASQKVAMRRCIEELRSGVKATLTNASGVGTNIVCGSGAEVKNGADIGSVNDGRDGRRAGGAAGRERAKTYGRAALTTLWT</sequence>
<organism evidence="7">
    <name type="scientific">Physcomitrium patens</name>
    <name type="common">Spreading-leaved earth moss</name>
    <name type="synonym">Physcomitrella patens</name>
    <dbReference type="NCBI Taxonomy" id="3218"/>
    <lineage>
        <taxon>Eukaryota</taxon>
        <taxon>Viridiplantae</taxon>
        <taxon>Streptophyta</taxon>
        <taxon>Embryophyta</taxon>
        <taxon>Bryophyta</taxon>
        <taxon>Bryophytina</taxon>
        <taxon>Bryopsida</taxon>
        <taxon>Funariidae</taxon>
        <taxon>Funariales</taxon>
        <taxon>Funariaceae</taxon>
        <taxon>Physcomitrium</taxon>
    </lineage>
</organism>
<dbReference type="PANTHER" id="PTHR14493:SF90">
    <property type="entry name" value="ZINC FINGER CCCH DOMAIN-CONTAINING PROTEIN 2"/>
    <property type="match status" value="1"/>
</dbReference>
<dbReference type="EMBL" id="ABEU02000023">
    <property type="protein sequence ID" value="PNR28784.1"/>
    <property type="molecule type" value="Genomic_DNA"/>
</dbReference>
<keyword evidence="4" id="KW-0238">DNA-binding</keyword>
<evidence type="ECO:0000256" key="1">
    <source>
        <dbReference type="ARBA" id="ARBA00022723"/>
    </source>
</evidence>
<keyword evidence="3" id="KW-0862">Zinc</keyword>
<feature type="domain" description="AtC3H23-like CCCH zinc finger" evidence="6">
    <location>
        <begin position="1"/>
        <end position="22"/>
    </location>
</feature>
<evidence type="ECO:0000256" key="3">
    <source>
        <dbReference type="ARBA" id="ARBA00022833"/>
    </source>
</evidence>
<dbReference type="InterPro" id="IPR045234">
    <property type="entry name" value="Unkempt-like"/>
</dbReference>
<evidence type="ECO:0000256" key="2">
    <source>
        <dbReference type="ARBA" id="ARBA00022771"/>
    </source>
</evidence>
<dbReference type="GO" id="GO:0008270">
    <property type="term" value="F:zinc ion binding"/>
    <property type="evidence" value="ECO:0007669"/>
    <property type="project" value="UniProtKB-KW"/>
</dbReference>
<reference evidence="8" key="3">
    <citation type="submission" date="2020-12" db="UniProtKB">
        <authorList>
            <consortium name="EnsemblPlants"/>
        </authorList>
    </citation>
    <scope>IDENTIFICATION</scope>
</reference>
<dbReference type="GO" id="GO:0003677">
    <property type="term" value="F:DNA binding"/>
    <property type="evidence" value="ECO:0007669"/>
    <property type="project" value="UniProtKB-KW"/>
</dbReference>
<evidence type="ECO:0000313" key="9">
    <source>
        <dbReference type="Proteomes" id="UP000006727"/>
    </source>
</evidence>
<dbReference type="Proteomes" id="UP000006727">
    <property type="component" value="Chromosome 23"/>
</dbReference>
<evidence type="ECO:0000313" key="7">
    <source>
        <dbReference type="EMBL" id="PNR28784.1"/>
    </source>
</evidence>
<keyword evidence="9" id="KW-1185">Reference proteome</keyword>
<dbReference type="InterPro" id="IPR057444">
    <property type="entry name" value="Znf-CCCH_AtC3H23-like"/>
</dbReference>
<accession>A0A2K1IHM8</accession>
<evidence type="ECO:0000256" key="4">
    <source>
        <dbReference type="ARBA" id="ARBA00023125"/>
    </source>
</evidence>
<dbReference type="PANTHER" id="PTHR14493">
    <property type="entry name" value="UNKEMPT FAMILY MEMBER"/>
    <property type="match status" value="1"/>
</dbReference>
<evidence type="ECO:0000256" key="5">
    <source>
        <dbReference type="SAM" id="MobiDB-lite"/>
    </source>
</evidence>
<feature type="compositionally biased region" description="Basic and acidic residues" evidence="5">
    <location>
        <begin position="138"/>
        <end position="151"/>
    </location>
</feature>
<feature type="region of interest" description="Disordered" evidence="5">
    <location>
        <begin position="132"/>
        <end position="151"/>
    </location>
</feature>
<evidence type="ECO:0000313" key="8">
    <source>
        <dbReference type="EnsemblPlants" id="Pp3c23_220V3.1"/>
    </source>
</evidence>
<keyword evidence="1" id="KW-0479">Metal-binding</keyword>
<proteinExistence type="predicted"/>
<reference evidence="7 9" key="2">
    <citation type="journal article" date="2018" name="Plant J.">
        <title>The Physcomitrella patens chromosome-scale assembly reveals moss genome structure and evolution.</title>
        <authorList>
            <person name="Lang D."/>
            <person name="Ullrich K.K."/>
            <person name="Murat F."/>
            <person name="Fuchs J."/>
            <person name="Jenkins J."/>
            <person name="Haas F.B."/>
            <person name="Piednoel M."/>
            <person name="Gundlach H."/>
            <person name="Van Bel M."/>
            <person name="Meyberg R."/>
            <person name="Vives C."/>
            <person name="Morata J."/>
            <person name="Symeonidi A."/>
            <person name="Hiss M."/>
            <person name="Muchero W."/>
            <person name="Kamisugi Y."/>
            <person name="Saleh O."/>
            <person name="Blanc G."/>
            <person name="Decker E.L."/>
            <person name="van Gessel N."/>
            <person name="Grimwood J."/>
            <person name="Hayes R.D."/>
            <person name="Graham S.W."/>
            <person name="Gunter L.E."/>
            <person name="McDaniel S.F."/>
            <person name="Hoernstein S.N.W."/>
            <person name="Larsson A."/>
            <person name="Li F.W."/>
            <person name="Perroud P.F."/>
            <person name="Phillips J."/>
            <person name="Ranjan P."/>
            <person name="Rokshar D.S."/>
            <person name="Rothfels C.J."/>
            <person name="Schneider L."/>
            <person name="Shu S."/>
            <person name="Stevenson D.W."/>
            <person name="Thummler F."/>
            <person name="Tillich M."/>
            <person name="Villarreal Aguilar J.C."/>
            <person name="Widiez T."/>
            <person name="Wong G.K."/>
            <person name="Wymore A."/>
            <person name="Zhang Y."/>
            <person name="Zimmer A.D."/>
            <person name="Quatrano R.S."/>
            <person name="Mayer K.F.X."/>
            <person name="Goodstein D."/>
            <person name="Casacuberta J.M."/>
            <person name="Vandepoele K."/>
            <person name="Reski R."/>
            <person name="Cuming A.C."/>
            <person name="Tuskan G.A."/>
            <person name="Maumus F."/>
            <person name="Salse J."/>
            <person name="Schmutz J."/>
            <person name="Rensing S.A."/>
        </authorList>
    </citation>
    <scope>NUCLEOTIDE SEQUENCE [LARGE SCALE GENOMIC DNA]</scope>
    <source>
        <strain evidence="8 9">cv. Gransden 2004</strain>
    </source>
</reference>
<dbReference type="Pfam" id="PF25512">
    <property type="entry name" value="zf-CCCH_AtC3H23"/>
    <property type="match status" value="1"/>
</dbReference>
<reference evidence="7 9" key="1">
    <citation type="journal article" date="2008" name="Science">
        <title>The Physcomitrella genome reveals evolutionary insights into the conquest of land by plants.</title>
        <authorList>
            <person name="Rensing S."/>
            <person name="Lang D."/>
            <person name="Zimmer A."/>
            <person name="Terry A."/>
            <person name="Salamov A."/>
            <person name="Shapiro H."/>
            <person name="Nishiyama T."/>
            <person name="Perroud P.-F."/>
            <person name="Lindquist E."/>
            <person name="Kamisugi Y."/>
            <person name="Tanahashi T."/>
            <person name="Sakakibara K."/>
            <person name="Fujita T."/>
            <person name="Oishi K."/>
            <person name="Shin-I T."/>
            <person name="Kuroki Y."/>
            <person name="Toyoda A."/>
            <person name="Suzuki Y."/>
            <person name="Hashimoto A."/>
            <person name="Yamaguchi K."/>
            <person name="Sugano A."/>
            <person name="Kohara Y."/>
            <person name="Fujiyama A."/>
            <person name="Anterola A."/>
            <person name="Aoki S."/>
            <person name="Ashton N."/>
            <person name="Barbazuk W.B."/>
            <person name="Barker E."/>
            <person name="Bennetzen J."/>
            <person name="Bezanilla M."/>
            <person name="Blankenship R."/>
            <person name="Cho S.H."/>
            <person name="Dutcher S."/>
            <person name="Estelle M."/>
            <person name="Fawcett J.A."/>
            <person name="Gundlach H."/>
            <person name="Hanada K."/>
            <person name="Heyl A."/>
            <person name="Hicks K.A."/>
            <person name="Hugh J."/>
            <person name="Lohr M."/>
            <person name="Mayer K."/>
            <person name="Melkozernov A."/>
            <person name="Murata T."/>
            <person name="Nelson D."/>
            <person name="Pils B."/>
            <person name="Prigge M."/>
            <person name="Reiss B."/>
            <person name="Renner T."/>
            <person name="Rombauts S."/>
            <person name="Rushton P."/>
            <person name="Sanderfoot A."/>
            <person name="Schween G."/>
            <person name="Shiu S.-H."/>
            <person name="Stueber K."/>
            <person name="Theodoulou F.L."/>
            <person name="Tu H."/>
            <person name="Van de Peer Y."/>
            <person name="Verrier P.J."/>
            <person name="Waters E."/>
            <person name="Wood A."/>
            <person name="Yang L."/>
            <person name="Cove D."/>
            <person name="Cuming A."/>
            <person name="Hasebe M."/>
            <person name="Lucas S."/>
            <person name="Mishler D.B."/>
            <person name="Reski R."/>
            <person name="Grigoriev I."/>
            <person name="Quatrano R.S."/>
            <person name="Boore J.L."/>
        </authorList>
    </citation>
    <scope>NUCLEOTIDE SEQUENCE [LARGE SCALE GENOMIC DNA]</scope>
    <source>
        <strain evidence="8 9">cv. Gransden 2004</strain>
    </source>
</reference>
<dbReference type="EnsemblPlants" id="Pp3c23_220V3.1">
    <property type="protein sequence ID" value="Pp3c23_220V3.1"/>
    <property type="gene ID" value="Pp3c23_220"/>
</dbReference>
<dbReference type="PaxDb" id="3218-PP1S210_14V6.1"/>
<name>A0A2K1IHM8_PHYPA</name>
<protein>
    <recommendedName>
        <fullName evidence="6">AtC3H23-like CCCH zinc finger domain-containing protein</fullName>
    </recommendedName>
</protein>
<dbReference type="InParanoid" id="A0A2K1IHM8"/>
<evidence type="ECO:0000259" key="6">
    <source>
        <dbReference type="Pfam" id="PF25512"/>
    </source>
</evidence>
<dbReference type="AlphaFoldDB" id="A0A2K1IHM8"/>